<dbReference type="InterPro" id="IPR029044">
    <property type="entry name" value="Nucleotide-diphossugar_trans"/>
</dbReference>
<dbReference type="Pfam" id="PF00535">
    <property type="entry name" value="Glycos_transf_2"/>
    <property type="match status" value="1"/>
</dbReference>
<reference evidence="2 3" key="1">
    <citation type="submission" date="2020-10" db="EMBL/GenBank/DDBJ databases">
        <authorList>
            <person name="Castelo-Branco R."/>
            <person name="Eusebio N."/>
            <person name="Adriana R."/>
            <person name="Vieira A."/>
            <person name="Brugerolle De Fraissinette N."/>
            <person name="Rezende De Castro R."/>
            <person name="Schneider M.P."/>
            <person name="Vasconcelos V."/>
            <person name="Leao P.N."/>
        </authorList>
    </citation>
    <scope>NUCLEOTIDE SEQUENCE [LARGE SCALE GENOMIC DNA]</scope>
    <source>
        <strain evidence="2 3">LEGE 06226</strain>
    </source>
</reference>
<dbReference type="RefSeq" id="WP_193869683.1">
    <property type="nucleotide sequence ID" value="NZ_JADEWU010000027.1"/>
</dbReference>
<keyword evidence="3" id="KW-1185">Reference proteome</keyword>
<gene>
    <name evidence="2" type="ORF">IQ236_13185</name>
</gene>
<dbReference type="PANTHER" id="PTHR43685:SF2">
    <property type="entry name" value="GLYCOSYLTRANSFERASE 2-LIKE DOMAIN-CONTAINING PROTEIN"/>
    <property type="match status" value="1"/>
</dbReference>
<dbReference type="InterPro" id="IPR001173">
    <property type="entry name" value="Glyco_trans_2-like"/>
</dbReference>
<evidence type="ECO:0000313" key="2">
    <source>
        <dbReference type="EMBL" id="MBE9144166.1"/>
    </source>
</evidence>
<sequence length="316" mass="36847">MIKVTVCIPTFNRCHLLPIAIESVQQQTYSDWELIVCDDGSTDGTPELMADYQDSRIRYIRHSQNIGKSNNMRSGFQEATGEYFIKFDDDDRLTPDFLEKTTAILDQNPKVDFIGTDHWIIDMNTQRDEALTQQNSERWGRTNLTEGIVQNFLEVVFIQQSFQVGATLFRHQALLDVDFMRPNLQNCEDNDLFVRLALAGKKGYYLPQRLMEYRVYEEQKAIKRAIPYLRDKLNYLNSFKFDSATCESIRQYRLIETQLLLGLRLIEAGETPTGQKLVWRGKSHSHLKAGMALILSVLPMKLRQYTFKQLRQLQNR</sequence>
<dbReference type="EMBL" id="JADEWU010000027">
    <property type="protein sequence ID" value="MBE9144166.1"/>
    <property type="molecule type" value="Genomic_DNA"/>
</dbReference>
<dbReference type="PANTHER" id="PTHR43685">
    <property type="entry name" value="GLYCOSYLTRANSFERASE"/>
    <property type="match status" value="1"/>
</dbReference>
<name>A0ABR9UEB2_9CYAN</name>
<evidence type="ECO:0000313" key="3">
    <source>
        <dbReference type="Proteomes" id="UP000640725"/>
    </source>
</evidence>
<feature type="domain" description="Glycosyltransferase 2-like" evidence="1">
    <location>
        <begin position="5"/>
        <end position="139"/>
    </location>
</feature>
<dbReference type="InterPro" id="IPR050834">
    <property type="entry name" value="Glycosyltransf_2"/>
</dbReference>
<dbReference type="Gene3D" id="3.90.550.10">
    <property type="entry name" value="Spore Coat Polysaccharide Biosynthesis Protein SpsA, Chain A"/>
    <property type="match status" value="1"/>
</dbReference>
<comment type="caution">
    <text evidence="2">The sequence shown here is derived from an EMBL/GenBank/DDBJ whole genome shotgun (WGS) entry which is preliminary data.</text>
</comment>
<dbReference type="Proteomes" id="UP000640725">
    <property type="component" value="Unassembled WGS sequence"/>
</dbReference>
<accession>A0ABR9UEB2</accession>
<organism evidence="2 3">
    <name type="scientific">Planktothrix mougeotii LEGE 06226</name>
    <dbReference type="NCBI Taxonomy" id="1828728"/>
    <lineage>
        <taxon>Bacteria</taxon>
        <taxon>Bacillati</taxon>
        <taxon>Cyanobacteriota</taxon>
        <taxon>Cyanophyceae</taxon>
        <taxon>Oscillatoriophycideae</taxon>
        <taxon>Oscillatoriales</taxon>
        <taxon>Microcoleaceae</taxon>
        <taxon>Planktothrix</taxon>
    </lineage>
</organism>
<evidence type="ECO:0000259" key="1">
    <source>
        <dbReference type="Pfam" id="PF00535"/>
    </source>
</evidence>
<dbReference type="SUPFAM" id="SSF53448">
    <property type="entry name" value="Nucleotide-diphospho-sugar transferases"/>
    <property type="match status" value="1"/>
</dbReference>
<protein>
    <submittedName>
        <fullName evidence="2">Glycosyltransferase family 2 protein</fullName>
    </submittedName>
</protein>
<proteinExistence type="predicted"/>
<dbReference type="CDD" id="cd00761">
    <property type="entry name" value="Glyco_tranf_GTA_type"/>
    <property type="match status" value="1"/>
</dbReference>